<dbReference type="OrthoDB" id="192247at2759"/>
<feature type="domain" description="MATH" evidence="1">
    <location>
        <begin position="198"/>
        <end position="321"/>
    </location>
</feature>
<name>A0A6P6TQD6_COFAR</name>
<dbReference type="PANTHER" id="PTHR46162">
    <property type="entry name" value="TRAF-LIKE FAMILY PROTEIN"/>
    <property type="match status" value="1"/>
</dbReference>
<accession>A0A6P6TQD6</accession>
<sequence length="333" mass="38312">MEKFQKQLSITMGEEKSCNSIGSAVHESDVVQAVVRKTPPADYTLKIDSFAFLLEMLEKTKAKSYSSRIFEASGYDWKLHLYPRGDEKRNGEGYISFYVGIQGNATLPLGWQINANIKFFVYDQIRDEYLVFQDASEEAIRFHEMKKEWGTAQLLDLKIFHDATNGFLLHDKCAFGVEILAKRYSGRGECLSLPVNIFSTYTWKVVKYSKTGNVIYSDVFVMGNLKWKIMLYPNGGQNQEGKNISLFLASAIEDTNFRIFAEYKLCIKNQKNDKDLERTTNHLFTHTKKDWGWSAFHPLIDIKDPFKGYLLKDTLIVKVEITRISTAKDFSSK</sequence>
<dbReference type="Pfam" id="PF22486">
    <property type="entry name" value="MATH_2"/>
    <property type="match status" value="2"/>
</dbReference>
<dbReference type="InterPro" id="IPR002083">
    <property type="entry name" value="MATH/TRAF_dom"/>
</dbReference>
<dbReference type="SUPFAM" id="SSF49599">
    <property type="entry name" value="TRAF domain-like"/>
    <property type="match status" value="2"/>
</dbReference>
<dbReference type="SMART" id="SM00061">
    <property type="entry name" value="MATH"/>
    <property type="match status" value="2"/>
</dbReference>
<proteinExistence type="predicted"/>
<evidence type="ECO:0000313" key="2">
    <source>
        <dbReference type="Proteomes" id="UP001652660"/>
    </source>
</evidence>
<dbReference type="Proteomes" id="UP001652660">
    <property type="component" value="Chromosome 8e"/>
</dbReference>
<dbReference type="InterPro" id="IPR008974">
    <property type="entry name" value="TRAF-like"/>
</dbReference>
<reference evidence="2" key="1">
    <citation type="journal article" date="2025" name="Foods">
        <title>Unveiling the Microbial Signatures of Arabica Coffee Cherries: Insights into Ripeness Specific Diversity, Functional Traits, and Implications for Quality and Safety.</title>
        <authorList>
            <consortium name="RefSeq"/>
            <person name="Tenea G.N."/>
            <person name="Cifuentes V."/>
            <person name="Reyes P."/>
            <person name="Cevallos-Vallejos M."/>
        </authorList>
    </citation>
    <scope>NUCLEOTIDE SEQUENCE [LARGE SCALE GENOMIC DNA]</scope>
</reference>
<keyword evidence="2" id="KW-1185">Reference proteome</keyword>
<dbReference type="CDD" id="cd00121">
    <property type="entry name" value="MATH"/>
    <property type="match status" value="2"/>
</dbReference>
<reference evidence="3" key="2">
    <citation type="submission" date="2025-08" db="UniProtKB">
        <authorList>
            <consortium name="RefSeq"/>
        </authorList>
    </citation>
    <scope>IDENTIFICATION</scope>
    <source>
        <tissue evidence="3">Leaves</tissue>
    </source>
</reference>
<dbReference type="GeneID" id="113703140"/>
<dbReference type="PANTHER" id="PTHR46162:SF40">
    <property type="entry name" value="TRAF-LIKE FAMILY PROTEIN"/>
    <property type="match status" value="1"/>
</dbReference>
<protein>
    <recommendedName>
        <fullName evidence="1">MATH domain-containing protein</fullName>
    </recommendedName>
</protein>
<dbReference type="Gene3D" id="2.60.210.10">
    <property type="entry name" value="Apoptosis, Tumor Necrosis Factor Receptor Associated Protein 2, Chain A"/>
    <property type="match status" value="2"/>
</dbReference>
<gene>
    <name evidence="3" type="primary">LOC113703140</name>
</gene>
<evidence type="ECO:0000313" key="3">
    <source>
        <dbReference type="RefSeq" id="XP_027080207.1"/>
    </source>
</evidence>
<dbReference type="AlphaFoldDB" id="A0A6P6TQD6"/>
<feature type="domain" description="MATH" evidence="1">
    <location>
        <begin position="40"/>
        <end position="179"/>
    </location>
</feature>
<dbReference type="RefSeq" id="XP_027080207.1">
    <property type="nucleotide sequence ID" value="XM_027224406.2"/>
</dbReference>
<evidence type="ECO:0000259" key="1">
    <source>
        <dbReference type="PROSITE" id="PS50144"/>
    </source>
</evidence>
<dbReference type="PROSITE" id="PS50144">
    <property type="entry name" value="MATH"/>
    <property type="match status" value="2"/>
</dbReference>
<organism evidence="2 3">
    <name type="scientific">Coffea arabica</name>
    <name type="common">Arabian coffee</name>
    <dbReference type="NCBI Taxonomy" id="13443"/>
    <lineage>
        <taxon>Eukaryota</taxon>
        <taxon>Viridiplantae</taxon>
        <taxon>Streptophyta</taxon>
        <taxon>Embryophyta</taxon>
        <taxon>Tracheophyta</taxon>
        <taxon>Spermatophyta</taxon>
        <taxon>Magnoliopsida</taxon>
        <taxon>eudicotyledons</taxon>
        <taxon>Gunneridae</taxon>
        <taxon>Pentapetalae</taxon>
        <taxon>asterids</taxon>
        <taxon>lamiids</taxon>
        <taxon>Gentianales</taxon>
        <taxon>Rubiaceae</taxon>
        <taxon>Ixoroideae</taxon>
        <taxon>Gardenieae complex</taxon>
        <taxon>Bertiereae - Coffeeae clade</taxon>
        <taxon>Coffeeae</taxon>
        <taxon>Coffea</taxon>
    </lineage>
</organism>